<dbReference type="CDD" id="cd05911">
    <property type="entry name" value="Firefly_Luc_like"/>
    <property type="match status" value="1"/>
</dbReference>
<dbReference type="EMBL" id="QEAO01000033">
    <property type="protein sequence ID" value="TPX32218.1"/>
    <property type="molecule type" value="Genomic_DNA"/>
</dbReference>
<dbReference type="Proteomes" id="UP000319731">
    <property type="component" value="Unassembled WGS sequence"/>
</dbReference>
<dbReference type="FunFam" id="3.30.300.30:FF:000007">
    <property type="entry name" value="4-coumarate--CoA ligase 2"/>
    <property type="match status" value="1"/>
</dbReference>
<evidence type="ECO:0000259" key="3">
    <source>
        <dbReference type="Pfam" id="PF00501"/>
    </source>
</evidence>
<dbReference type="SUPFAM" id="SSF56801">
    <property type="entry name" value="Acetyl-CoA synthetase-like"/>
    <property type="match status" value="1"/>
</dbReference>
<dbReference type="Gene3D" id="3.30.300.30">
    <property type="match status" value="1"/>
</dbReference>
<comment type="similarity">
    <text evidence="1">Belongs to the ATP-dependent AMP-binding enzyme family.</text>
</comment>
<dbReference type="AlphaFoldDB" id="A0A507BYL3"/>
<dbReference type="Gene3D" id="3.40.50.12780">
    <property type="entry name" value="N-terminal domain of ligase-like"/>
    <property type="match status" value="1"/>
</dbReference>
<evidence type="ECO:0000256" key="2">
    <source>
        <dbReference type="ARBA" id="ARBA00022598"/>
    </source>
</evidence>
<dbReference type="Pfam" id="PF13193">
    <property type="entry name" value="AMP-binding_C"/>
    <property type="match status" value="1"/>
</dbReference>
<evidence type="ECO:0000256" key="1">
    <source>
        <dbReference type="ARBA" id="ARBA00006432"/>
    </source>
</evidence>
<dbReference type="InterPro" id="IPR020845">
    <property type="entry name" value="AMP-binding_CS"/>
</dbReference>
<organism evidence="5 6">
    <name type="scientific">Synchytrium microbalum</name>
    <dbReference type="NCBI Taxonomy" id="1806994"/>
    <lineage>
        <taxon>Eukaryota</taxon>
        <taxon>Fungi</taxon>
        <taxon>Fungi incertae sedis</taxon>
        <taxon>Chytridiomycota</taxon>
        <taxon>Chytridiomycota incertae sedis</taxon>
        <taxon>Chytridiomycetes</taxon>
        <taxon>Synchytriales</taxon>
        <taxon>Synchytriaceae</taxon>
        <taxon>Synchytrium</taxon>
    </lineage>
</organism>
<dbReference type="GO" id="GO:0016405">
    <property type="term" value="F:CoA-ligase activity"/>
    <property type="evidence" value="ECO:0007669"/>
    <property type="project" value="TreeGrafter"/>
</dbReference>
<feature type="domain" description="AMP-binding enzyme C-terminal" evidence="4">
    <location>
        <begin position="447"/>
        <end position="525"/>
    </location>
</feature>
<accession>A0A507BYL3</accession>
<dbReference type="InterPro" id="IPR025110">
    <property type="entry name" value="AMP-bd_C"/>
</dbReference>
<gene>
    <name evidence="5" type="ORF">SmJEL517_g04605</name>
</gene>
<dbReference type="STRING" id="1806994.A0A507BYL3"/>
<dbReference type="OrthoDB" id="1898221at2759"/>
<dbReference type="InterPro" id="IPR042099">
    <property type="entry name" value="ANL_N_sf"/>
</dbReference>
<proteinExistence type="inferred from homology"/>
<reference evidence="5 6" key="1">
    <citation type="journal article" date="2019" name="Sci. Rep.">
        <title>Comparative genomics of chytrid fungi reveal insights into the obligate biotrophic and pathogenic lifestyle of Synchytrium endobioticum.</title>
        <authorList>
            <person name="van de Vossenberg B.T.L.H."/>
            <person name="Warris S."/>
            <person name="Nguyen H.D.T."/>
            <person name="van Gent-Pelzer M.P.E."/>
            <person name="Joly D.L."/>
            <person name="van de Geest H.C."/>
            <person name="Bonants P.J.M."/>
            <person name="Smith D.S."/>
            <person name="Levesque C.A."/>
            <person name="van der Lee T.A.J."/>
        </authorList>
    </citation>
    <scope>NUCLEOTIDE SEQUENCE [LARGE SCALE GENOMIC DNA]</scope>
    <source>
        <strain evidence="5 6">JEL517</strain>
    </source>
</reference>
<evidence type="ECO:0008006" key="7">
    <source>
        <dbReference type="Google" id="ProtNLM"/>
    </source>
</evidence>
<keyword evidence="2" id="KW-0436">Ligase</keyword>
<dbReference type="GeneID" id="42005830"/>
<dbReference type="InterPro" id="IPR000873">
    <property type="entry name" value="AMP-dep_synth/lig_dom"/>
</dbReference>
<feature type="domain" description="AMP-dependent synthetase/ligase" evidence="3">
    <location>
        <begin position="30"/>
        <end position="397"/>
    </location>
</feature>
<comment type="caution">
    <text evidence="5">The sequence shown here is derived from an EMBL/GenBank/DDBJ whole genome shotgun (WGS) entry which is preliminary data.</text>
</comment>
<keyword evidence="6" id="KW-1185">Reference proteome</keyword>
<protein>
    <recommendedName>
        <fullName evidence="7">4-coumarate--CoA ligase</fullName>
    </recommendedName>
</protein>
<dbReference type="PANTHER" id="PTHR24096:SF149">
    <property type="entry name" value="AMP-BINDING DOMAIN-CONTAINING PROTEIN-RELATED"/>
    <property type="match status" value="1"/>
</dbReference>
<evidence type="ECO:0000313" key="6">
    <source>
        <dbReference type="Proteomes" id="UP000319731"/>
    </source>
</evidence>
<name>A0A507BYL3_9FUNG</name>
<dbReference type="Pfam" id="PF00501">
    <property type="entry name" value="AMP-binding"/>
    <property type="match status" value="1"/>
</dbReference>
<dbReference type="InterPro" id="IPR045851">
    <property type="entry name" value="AMP-bd_C_sf"/>
</dbReference>
<sequence>MVVLKSPFPTVKIPITTIPNHFLFDPIRNDPGRRNLVAMLLSETNEKITYGEVEHNVLALSAGLAALGVHKGVVVQMFGPSGPEFPQIAWAVLHAGGILTTANPAYNADELAYQLGDSKPTFMFTVPDMLETALAAAKEGNIKTSNIFVYQAKATGFKYWTELFGDAAKAPKVKWSADELTKTPAYILYSSGTTGRPKGVMQSHFNVIANRQQTSSLVPPEFIPPSGTPALSIFPMYHAAGLFIIQGMLAGGSMVITSRKFSFSRFCQAIQDYKIAGIVAPPPIYVMLAKSPEARKYDLSSLQAMGSGAAPLGKELAEEIGASFKLPSGFIMNGWGQSEVNCSGTGGGLLPPKIGSVGFPLPNSEIKLIDEDGNEVHTPNTPGEMYYKGPNVTLGYLNRDDATRETYIDGWVKTGDQIIYDDQGYLFVVDRLKELIKVNALQVAPAELEALVLSHPAVADVAVVPTPDDMAGELPRAFVVTKAGKQSKQTALDIMKFVDERVAKHKHLRGGICFVDEIPKNPSGKILRRVLRDDPAKGLIPHPANAGPNARL</sequence>
<dbReference type="RefSeq" id="XP_031023468.1">
    <property type="nucleotide sequence ID" value="XM_031170533.1"/>
</dbReference>
<evidence type="ECO:0000259" key="4">
    <source>
        <dbReference type="Pfam" id="PF13193"/>
    </source>
</evidence>
<dbReference type="PANTHER" id="PTHR24096">
    <property type="entry name" value="LONG-CHAIN-FATTY-ACID--COA LIGASE"/>
    <property type="match status" value="1"/>
</dbReference>
<dbReference type="PROSITE" id="PS00455">
    <property type="entry name" value="AMP_BINDING"/>
    <property type="match status" value="1"/>
</dbReference>
<evidence type="ECO:0000313" key="5">
    <source>
        <dbReference type="EMBL" id="TPX32218.1"/>
    </source>
</evidence>